<evidence type="ECO:0000313" key="10">
    <source>
        <dbReference type="EMBL" id="HDN85523.1"/>
    </source>
</evidence>
<evidence type="ECO:0000256" key="6">
    <source>
        <dbReference type="ARBA" id="ARBA00044063"/>
    </source>
</evidence>
<sequence length="183" mass="20452">MDKKKIMILGGGPNRIGQGIEFDYCCVQAAFALKEDGYEVIMVNCNPETVSTDYDTSDKLYFEPLTVEDVLNIYDKEKPGGVIVQFGGQTPLNIAKDLMQEGVPIIGTSPESIDRAEDRKKFSQLIQKLNLRQPPNGTGMSFSEARRIAKKIGYPVLVRPSYVLGGRAMEIVYDESSLEQYMR</sequence>
<dbReference type="GO" id="GO:0005524">
    <property type="term" value="F:ATP binding"/>
    <property type="evidence" value="ECO:0007669"/>
    <property type="project" value="UniProtKB-UniRule"/>
</dbReference>
<dbReference type="Pfam" id="PF02786">
    <property type="entry name" value="CPSase_L_D2"/>
    <property type="match status" value="1"/>
</dbReference>
<gene>
    <name evidence="10" type="primary">carB</name>
    <name evidence="10" type="ORF">ENG47_07210</name>
</gene>
<keyword evidence="4 8" id="KW-0547">Nucleotide-binding</keyword>
<dbReference type="PROSITE" id="PS50975">
    <property type="entry name" value="ATP_GRASP"/>
    <property type="match status" value="1"/>
</dbReference>
<dbReference type="FunFam" id="3.40.50.20:FF:000003">
    <property type="entry name" value="Carbamoyl-phosphate synthase large chain"/>
    <property type="match status" value="1"/>
</dbReference>
<dbReference type="Gene3D" id="3.30.1490.20">
    <property type="entry name" value="ATP-grasp fold, A domain"/>
    <property type="match status" value="1"/>
</dbReference>
<dbReference type="Gene3D" id="3.40.50.20">
    <property type="match status" value="1"/>
</dbReference>
<dbReference type="GO" id="GO:0004088">
    <property type="term" value="F:carbamoyl-phosphate synthase (glutamine-hydrolyzing) activity"/>
    <property type="evidence" value="ECO:0007669"/>
    <property type="project" value="TreeGrafter"/>
</dbReference>
<dbReference type="Proteomes" id="UP000885660">
    <property type="component" value="Unassembled WGS sequence"/>
</dbReference>
<dbReference type="InterPro" id="IPR013815">
    <property type="entry name" value="ATP_grasp_subdomain_1"/>
</dbReference>
<name>A0A7V0N2D4_UNCAE</name>
<dbReference type="PRINTS" id="PR00098">
    <property type="entry name" value="CPSASE"/>
</dbReference>
<evidence type="ECO:0000256" key="3">
    <source>
        <dbReference type="ARBA" id="ARBA00022737"/>
    </source>
</evidence>
<dbReference type="GO" id="GO:0005737">
    <property type="term" value="C:cytoplasm"/>
    <property type="evidence" value="ECO:0007669"/>
    <property type="project" value="TreeGrafter"/>
</dbReference>
<feature type="non-terminal residue" evidence="10">
    <location>
        <position position="183"/>
    </location>
</feature>
<keyword evidence="3" id="KW-0677">Repeat</keyword>
<evidence type="ECO:0000256" key="7">
    <source>
        <dbReference type="ARBA" id="ARBA00047359"/>
    </source>
</evidence>
<evidence type="ECO:0000259" key="9">
    <source>
        <dbReference type="PROSITE" id="PS50975"/>
    </source>
</evidence>
<dbReference type="GO" id="GO:0004087">
    <property type="term" value="F:carbamoyl-phosphate synthase (ammonia) activity"/>
    <property type="evidence" value="ECO:0007669"/>
    <property type="project" value="UniProtKB-EC"/>
</dbReference>
<evidence type="ECO:0000256" key="8">
    <source>
        <dbReference type="PROSITE-ProRule" id="PRU00409"/>
    </source>
</evidence>
<dbReference type="InterPro" id="IPR016185">
    <property type="entry name" value="PreATP-grasp_dom_sf"/>
</dbReference>
<dbReference type="PANTHER" id="PTHR11405">
    <property type="entry name" value="CARBAMOYLTRANSFERASE FAMILY MEMBER"/>
    <property type="match status" value="1"/>
</dbReference>
<evidence type="ECO:0000256" key="4">
    <source>
        <dbReference type="ARBA" id="ARBA00022741"/>
    </source>
</evidence>
<proteinExistence type="inferred from homology"/>
<organism evidence="10">
    <name type="scientific">Aerophobetes bacterium</name>
    <dbReference type="NCBI Taxonomy" id="2030807"/>
    <lineage>
        <taxon>Bacteria</taxon>
        <taxon>Candidatus Aerophobota</taxon>
    </lineage>
</organism>
<dbReference type="SUPFAM" id="SSF52440">
    <property type="entry name" value="PreATP-grasp domain"/>
    <property type="match status" value="1"/>
</dbReference>
<dbReference type="EC" id="6.3.4.16" evidence="6"/>
<dbReference type="PROSITE" id="PS00866">
    <property type="entry name" value="CPSASE_1"/>
    <property type="match status" value="1"/>
</dbReference>
<evidence type="ECO:0000256" key="5">
    <source>
        <dbReference type="ARBA" id="ARBA00022840"/>
    </source>
</evidence>
<dbReference type="PANTHER" id="PTHR11405:SF53">
    <property type="entry name" value="CARBAMOYL-PHOSPHATE SYNTHASE [AMMONIA], MITOCHONDRIAL"/>
    <property type="match status" value="1"/>
</dbReference>
<dbReference type="AlphaFoldDB" id="A0A7V0N2D4"/>
<dbReference type="GO" id="GO:0046872">
    <property type="term" value="F:metal ion binding"/>
    <property type="evidence" value="ECO:0007669"/>
    <property type="project" value="InterPro"/>
</dbReference>
<protein>
    <recommendedName>
        <fullName evidence="6">carbamoyl-phosphate synthase (ammonia)</fullName>
        <ecNumber evidence="6">6.3.4.16</ecNumber>
    </recommendedName>
</protein>
<keyword evidence="5 8" id="KW-0067">ATP-binding</keyword>
<evidence type="ECO:0000256" key="2">
    <source>
        <dbReference type="ARBA" id="ARBA00022598"/>
    </source>
</evidence>
<comment type="catalytic activity">
    <reaction evidence="7">
        <text>hydrogencarbonate + NH4(+) + 2 ATP = carbamoyl phosphate + 2 ADP + phosphate + 2 H(+)</text>
        <dbReference type="Rhea" id="RHEA:18029"/>
        <dbReference type="ChEBI" id="CHEBI:15378"/>
        <dbReference type="ChEBI" id="CHEBI:17544"/>
        <dbReference type="ChEBI" id="CHEBI:28938"/>
        <dbReference type="ChEBI" id="CHEBI:30616"/>
        <dbReference type="ChEBI" id="CHEBI:43474"/>
        <dbReference type="ChEBI" id="CHEBI:58228"/>
        <dbReference type="ChEBI" id="CHEBI:456216"/>
        <dbReference type="EC" id="6.3.4.16"/>
    </reaction>
</comment>
<dbReference type="InterPro" id="IPR005479">
    <property type="entry name" value="CPAse_ATP-bd"/>
</dbReference>
<comment type="similarity">
    <text evidence="1">Belongs to the CarB family.</text>
</comment>
<dbReference type="EMBL" id="DRBC01000437">
    <property type="protein sequence ID" value="HDN85523.1"/>
    <property type="molecule type" value="Genomic_DNA"/>
</dbReference>
<dbReference type="InterPro" id="IPR058047">
    <property type="entry name" value="CPSase_preATP-grasp"/>
</dbReference>
<dbReference type="InterPro" id="IPR005483">
    <property type="entry name" value="CPSase_dom"/>
</dbReference>
<reference evidence="10" key="1">
    <citation type="journal article" date="2020" name="mSystems">
        <title>Genome- and Community-Level Interaction Insights into Carbon Utilization and Element Cycling Functions of Hydrothermarchaeota in Hydrothermal Sediment.</title>
        <authorList>
            <person name="Zhou Z."/>
            <person name="Liu Y."/>
            <person name="Xu W."/>
            <person name="Pan J."/>
            <person name="Luo Z.H."/>
            <person name="Li M."/>
        </authorList>
    </citation>
    <scope>NUCLEOTIDE SEQUENCE [LARGE SCALE GENOMIC DNA]</scope>
    <source>
        <strain evidence="10">HyVt-219</strain>
    </source>
</reference>
<dbReference type="Gene3D" id="3.30.470.20">
    <property type="entry name" value="ATP-grasp fold, B domain"/>
    <property type="match status" value="1"/>
</dbReference>
<comment type="caution">
    <text evidence="10">The sequence shown here is derived from an EMBL/GenBank/DDBJ whole genome shotgun (WGS) entry which is preliminary data.</text>
</comment>
<dbReference type="Pfam" id="PF25596">
    <property type="entry name" value="CPSase_L_D1"/>
    <property type="match status" value="1"/>
</dbReference>
<feature type="domain" description="ATP-grasp" evidence="9">
    <location>
        <begin position="123"/>
        <end position="175"/>
    </location>
</feature>
<dbReference type="GO" id="GO:0006541">
    <property type="term" value="P:glutamine metabolic process"/>
    <property type="evidence" value="ECO:0007669"/>
    <property type="project" value="TreeGrafter"/>
</dbReference>
<keyword evidence="2 10" id="KW-0436">Ligase</keyword>
<dbReference type="SUPFAM" id="SSF56059">
    <property type="entry name" value="Glutathione synthetase ATP-binding domain-like"/>
    <property type="match status" value="1"/>
</dbReference>
<dbReference type="InterPro" id="IPR011761">
    <property type="entry name" value="ATP-grasp"/>
</dbReference>
<evidence type="ECO:0000256" key="1">
    <source>
        <dbReference type="ARBA" id="ARBA00009799"/>
    </source>
</evidence>
<accession>A0A7V0N2D4</accession>